<dbReference type="PANTHER" id="PTHR45835:SF99">
    <property type="entry name" value="CHROMO DOMAIN-CONTAINING PROTEIN-RELATED"/>
    <property type="match status" value="1"/>
</dbReference>
<dbReference type="SUPFAM" id="SSF53098">
    <property type="entry name" value="Ribonuclease H-like"/>
    <property type="match status" value="1"/>
</dbReference>
<dbReference type="InterPro" id="IPR012337">
    <property type="entry name" value="RNaseH-like_sf"/>
</dbReference>
<evidence type="ECO:0000259" key="2">
    <source>
        <dbReference type="Pfam" id="PF24626"/>
    </source>
</evidence>
<dbReference type="InterPro" id="IPR036397">
    <property type="entry name" value="RNaseH_sf"/>
</dbReference>
<dbReference type="EMBL" id="BQNB010013129">
    <property type="protein sequence ID" value="GJT12205.1"/>
    <property type="molecule type" value="Genomic_DNA"/>
</dbReference>
<dbReference type="Proteomes" id="UP001151760">
    <property type="component" value="Unassembled WGS sequence"/>
</dbReference>
<dbReference type="Gene3D" id="1.10.340.70">
    <property type="match status" value="1"/>
</dbReference>
<organism evidence="3 4">
    <name type="scientific">Tanacetum coccineum</name>
    <dbReference type="NCBI Taxonomy" id="301880"/>
    <lineage>
        <taxon>Eukaryota</taxon>
        <taxon>Viridiplantae</taxon>
        <taxon>Streptophyta</taxon>
        <taxon>Embryophyta</taxon>
        <taxon>Tracheophyta</taxon>
        <taxon>Spermatophyta</taxon>
        <taxon>Magnoliopsida</taxon>
        <taxon>eudicotyledons</taxon>
        <taxon>Gunneridae</taxon>
        <taxon>Pentapetalae</taxon>
        <taxon>asterids</taxon>
        <taxon>campanulids</taxon>
        <taxon>Asterales</taxon>
        <taxon>Asteraceae</taxon>
        <taxon>Asteroideae</taxon>
        <taxon>Anthemideae</taxon>
        <taxon>Anthemidinae</taxon>
        <taxon>Tanacetum</taxon>
    </lineage>
</organism>
<dbReference type="Pfam" id="PF24626">
    <property type="entry name" value="SH3_Tf2-1"/>
    <property type="match status" value="1"/>
</dbReference>
<proteinExistence type="predicted"/>
<name>A0ABQ5BBI6_9ASTR</name>
<evidence type="ECO:0000313" key="4">
    <source>
        <dbReference type="Proteomes" id="UP001151760"/>
    </source>
</evidence>
<reference evidence="3" key="2">
    <citation type="submission" date="2022-01" db="EMBL/GenBank/DDBJ databases">
        <authorList>
            <person name="Yamashiro T."/>
            <person name="Shiraishi A."/>
            <person name="Satake H."/>
            <person name="Nakayama K."/>
        </authorList>
    </citation>
    <scope>NUCLEOTIDE SEQUENCE</scope>
</reference>
<keyword evidence="3" id="KW-0808">Transferase</keyword>
<comment type="caution">
    <text evidence="3">The sequence shown here is derived from an EMBL/GenBank/DDBJ whole genome shotgun (WGS) entry which is preliminary data.</text>
</comment>
<gene>
    <name evidence="3" type="ORF">Tco_0859247</name>
</gene>
<accession>A0ABQ5BBI6</accession>
<reference evidence="3" key="1">
    <citation type="journal article" date="2022" name="Int. J. Mol. Sci.">
        <title>Draft Genome of Tanacetum Coccineum: Genomic Comparison of Closely Related Tanacetum-Family Plants.</title>
        <authorList>
            <person name="Yamashiro T."/>
            <person name="Shiraishi A."/>
            <person name="Nakayama K."/>
            <person name="Satake H."/>
        </authorList>
    </citation>
    <scope>NUCLEOTIDE SEQUENCE</scope>
</reference>
<dbReference type="GO" id="GO:0003964">
    <property type="term" value="F:RNA-directed DNA polymerase activity"/>
    <property type="evidence" value="ECO:0007669"/>
    <property type="project" value="UniProtKB-KW"/>
</dbReference>
<dbReference type="PANTHER" id="PTHR45835">
    <property type="entry name" value="YALI0A06105P"/>
    <property type="match status" value="1"/>
</dbReference>
<feature type="domain" description="Tf2-1-like SH3-like" evidence="2">
    <location>
        <begin position="159"/>
        <end position="209"/>
    </location>
</feature>
<feature type="domain" description="Integrase zinc-binding" evidence="1">
    <location>
        <begin position="1"/>
        <end position="33"/>
    </location>
</feature>
<dbReference type="Pfam" id="PF17921">
    <property type="entry name" value="Integrase_H2C2"/>
    <property type="match status" value="1"/>
</dbReference>
<keyword evidence="3" id="KW-0548">Nucleotidyltransferase</keyword>
<keyword evidence="3" id="KW-0695">RNA-directed DNA polymerase</keyword>
<dbReference type="InterPro" id="IPR041588">
    <property type="entry name" value="Integrase_H2C2"/>
</dbReference>
<evidence type="ECO:0000259" key="1">
    <source>
        <dbReference type="Pfam" id="PF17921"/>
    </source>
</evidence>
<keyword evidence="4" id="KW-1185">Reference proteome</keyword>
<dbReference type="Gene3D" id="3.30.420.10">
    <property type="entry name" value="Ribonuclease H-like superfamily/Ribonuclease H"/>
    <property type="match status" value="1"/>
</dbReference>
<protein>
    <submittedName>
        <fullName evidence="3">Reverse transcriptase domain-containing protein</fullName>
    </submittedName>
</protein>
<evidence type="ECO:0000313" key="3">
    <source>
        <dbReference type="EMBL" id="GJT12205.1"/>
    </source>
</evidence>
<dbReference type="InterPro" id="IPR056924">
    <property type="entry name" value="SH3_Tf2-1"/>
</dbReference>
<sequence length="272" mass="32113">MYYDLRDKYWWLGMKKDIAEYVSKCLTCLKVKAEHQRPSGLLQQPEIPVWTWEGIAMDFVTKLHRTSSGHDTIWVITDGQSEYTIQTLEDMLRTCVLDFEGSWDVHLPLVEFSYNNNYHSSLRCAPFEALYGRKYCSPIMWAEKSYADKRRKPLEFSVGDYVLLKVSPWKGVVRFEKKGKLAPRFVGPFEIVEKVGPVAYRLDLPEELNVDDKLNFMEEPVEILEREIKKLKRSRIAIVKVRWNSKRGPEFTWEREDQMKLKYPHLFSEVSS</sequence>